<dbReference type="InterPro" id="IPR046947">
    <property type="entry name" value="LytR-like"/>
</dbReference>
<dbReference type="Gene3D" id="3.40.50.2300">
    <property type="match status" value="1"/>
</dbReference>
<protein>
    <submittedName>
        <fullName evidence="4">Two component transcriptional regulator, LytTR family</fullName>
    </submittedName>
</protein>
<keyword evidence="1" id="KW-0597">Phosphoprotein</keyword>
<dbReference type="Proteomes" id="UP000181976">
    <property type="component" value="Unassembled WGS sequence"/>
</dbReference>
<dbReference type="InterPro" id="IPR011006">
    <property type="entry name" value="CheY-like_superfamily"/>
</dbReference>
<proteinExistence type="predicted"/>
<accession>A0A1I2EP96</accession>
<reference evidence="4 5" key="1">
    <citation type="submission" date="2016-10" db="EMBL/GenBank/DDBJ databases">
        <authorList>
            <person name="de Groot N.N."/>
        </authorList>
    </citation>
    <scope>NUCLEOTIDE SEQUENCE [LARGE SCALE GENOMIC DNA]</scope>
    <source>
        <strain evidence="4 5">DSM 19012</strain>
    </source>
</reference>
<sequence>MTALEFLNNHQIDLMFVDIQMPDLNGIELVKTLSPRPDIIFTTAYSDYAIDGFKLDALDYILKPIDYSTFLKAANKALSHFKQKHSEEKLNSTPNHIFIKSEYKIIRIELDKILFIEGNRGYLRFFLENAKPVMTLLSMKKIEEKLPSSGFIRVHRSYIVNVEKITMIERSRIVFDEMRIPVSEQYKEKLQRYIDDNFVI</sequence>
<dbReference type="Gene3D" id="2.40.50.1020">
    <property type="entry name" value="LytTr DNA-binding domain"/>
    <property type="match status" value="1"/>
</dbReference>
<organism evidence="4 5">
    <name type="scientific">Thermophagus xiamenensis</name>
    <dbReference type="NCBI Taxonomy" id="385682"/>
    <lineage>
        <taxon>Bacteria</taxon>
        <taxon>Pseudomonadati</taxon>
        <taxon>Bacteroidota</taxon>
        <taxon>Bacteroidia</taxon>
        <taxon>Marinilabiliales</taxon>
        <taxon>Marinilabiliaceae</taxon>
        <taxon>Thermophagus</taxon>
    </lineage>
</organism>
<feature type="domain" description="HTH LytTR-type" evidence="3">
    <location>
        <begin position="97"/>
        <end position="196"/>
    </location>
</feature>
<dbReference type="Pfam" id="PF00072">
    <property type="entry name" value="Response_reg"/>
    <property type="match status" value="1"/>
</dbReference>
<evidence type="ECO:0000259" key="2">
    <source>
        <dbReference type="PROSITE" id="PS50110"/>
    </source>
</evidence>
<feature type="modified residue" description="4-aspartylphosphate" evidence="1">
    <location>
        <position position="18"/>
    </location>
</feature>
<dbReference type="GO" id="GO:0000156">
    <property type="term" value="F:phosphorelay response regulator activity"/>
    <property type="evidence" value="ECO:0007669"/>
    <property type="project" value="InterPro"/>
</dbReference>
<name>A0A1I2EP96_9BACT</name>
<keyword evidence="5" id="KW-1185">Reference proteome</keyword>
<evidence type="ECO:0000256" key="1">
    <source>
        <dbReference type="PROSITE-ProRule" id="PRU00169"/>
    </source>
</evidence>
<evidence type="ECO:0000313" key="5">
    <source>
        <dbReference type="Proteomes" id="UP000181976"/>
    </source>
</evidence>
<dbReference type="SMART" id="SM00850">
    <property type="entry name" value="LytTR"/>
    <property type="match status" value="1"/>
</dbReference>
<dbReference type="PROSITE" id="PS50110">
    <property type="entry name" value="RESPONSE_REGULATORY"/>
    <property type="match status" value="1"/>
</dbReference>
<dbReference type="InterPro" id="IPR001789">
    <property type="entry name" value="Sig_transdc_resp-reg_receiver"/>
</dbReference>
<dbReference type="GO" id="GO:0003677">
    <property type="term" value="F:DNA binding"/>
    <property type="evidence" value="ECO:0007669"/>
    <property type="project" value="InterPro"/>
</dbReference>
<dbReference type="PANTHER" id="PTHR37299:SF1">
    <property type="entry name" value="STAGE 0 SPORULATION PROTEIN A HOMOLOG"/>
    <property type="match status" value="1"/>
</dbReference>
<dbReference type="eggNOG" id="COG3279">
    <property type="taxonomic scope" value="Bacteria"/>
</dbReference>
<feature type="domain" description="Response regulatory" evidence="2">
    <location>
        <begin position="1"/>
        <end position="78"/>
    </location>
</feature>
<dbReference type="SUPFAM" id="SSF52172">
    <property type="entry name" value="CheY-like"/>
    <property type="match status" value="1"/>
</dbReference>
<dbReference type="EMBL" id="FONA01000023">
    <property type="protein sequence ID" value="SFE94268.1"/>
    <property type="molecule type" value="Genomic_DNA"/>
</dbReference>
<dbReference type="PANTHER" id="PTHR37299">
    <property type="entry name" value="TRANSCRIPTIONAL REGULATOR-RELATED"/>
    <property type="match status" value="1"/>
</dbReference>
<dbReference type="InterPro" id="IPR007492">
    <property type="entry name" value="LytTR_DNA-bd_dom"/>
</dbReference>
<dbReference type="InParanoid" id="A0A1I2EP96"/>
<dbReference type="Pfam" id="PF04397">
    <property type="entry name" value="LytTR"/>
    <property type="match status" value="1"/>
</dbReference>
<gene>
    <name evidence="4" type="ORF">SAMN05444380_12345</name>
</gene>
<dbReference type="PROSITE" id="PS50930">
    <property type="entry name" value="HTH_LYTTR"/>
    <property type="match status" value="1"/>
</dbReference>
<dbReference type="AlphaFoldDB" id="A0A1I2EP96"/>
<dbReference type="STRING" id="385682.SAMN05444380_12345"/>
<evidence type="ECO:0000259" key="3">
    <source>
        <dbReference type="PROSITE" id="PS50930"/>
    </source>
</evidence>
<evidence type="ECO:0000313" key="4">
    <source>
        <dbReference type="EMBL" id="SFE94268.1"/>
    </source>
</evidence>